<dbReference type="InterPro" id="IPR050467">
    <property type="entry name" value="LRFN"/>
</dbReference>
<dbReference type="Gene3D" id="3.80.10.10">
    <property type="entry name" value="Ribonuclease Inhibitor"/>
    <property type="match status" value="2"/>
</dbReference>
<dbReference type="SMART" id="SM00369">
    <property type="entry name" value="LRR_TYP"/>
    <property type="match status" value="7"/>
</dbReference>
<dbReference type="Proteomes" id="UP001652741">
    <property type="component" value="Chromosome ssa15"/>
</dbReference>
<evidence type="ECO:0000256" key="4">
    <source>
        <dbReference type="ARBA" id="ARBA00023180"/>
    </source>
</evidence>
<dbReference type="SUPFAM" id="SSF52058">
    <property type="entry name" value="L domain-like"/>
    <property type="match status" value="1"/>
</dbReference>
<keyword evidence="2" id="KW-0732">Signal</keyword>
<dbReference type="Bgee" id="ENSSSAG00000065125">
    <property type="expression patterns" value="Expressed in heart and 14 other cell types or tissues"/>
</dbReference>
<evidence type="ECO:0000256" key="3">
    <source>
        <dbReference type="ARBA" id="ARBA00022737"/>
    </source>
</evidence>
<name>A0A1S3M888_SALSA</name>
<dbReference type="InterPro" id="IPR001611">
    <property type="entry name" value="Leu-rich_rpt"/>
</dbReference>
<dbReference type="Pfam" id="PF00560">
    <property type="entry name" value="LRR_1"/>
    <property type="match status" value="1"/>
</dbReference>
<accession>A0A1S3M888</accession>
<dbReference type="AlphaFoldDB" id="A0A1S3M888"/>
<dbReference type="PRINTS" id="PR00019">
    <property type="entry name" value="LEURICHRPT"/>
</dbReference>
<dbReference type="InterPro" id="IPR032675">
    <property type="entry name" value="LRR_dom_sf"/>
</dbReference>
<dbReference type="OMA" id="CDQNLSD"/>
<dbReference type="RefSeq" id="XP_013999402.2">
    <property type="nucleotide sequence ID" value="XM_014143927.2"/>
</dbReference>
<dbReference type="PANTHER" id="PTHR45842">
    <property type="entry name" value="SYNAPTIC ADHESION-LIKE MOLECULE SALM"/>
    <property type="match status" value="1"/>
</dbReference>
<reference evidence="6" key="1">
    <citation type="submission" date="2025-08" db="UniProtKB">
        <authorList>
            <consortium name="RefSeq"/>
        </authorList>
    </citation>
    <scope>IDENTIFICATION</scope>
</reference>
<keyword evidence="5" id="KW-1185">Reference proteome</keyword>
<dbReference type="PaxDb" id="8030-ENSSSAP00000075334"/>
<organism evidence="5 6">
    <name type="scientific">Salmo salar</name>
    <name type="common">Atlantic salmon</name>
    <dbReference type="NCBI Taxonomy" id="8030"/>
    <lineage>
        <taxon>Eukaryota</taxon>
        <taxon>Metazoa</taxon>
        <taxon>Chordata</taxon>
        <taxon>Craniata</taxon>
        <taxon>Vertebrata</taxon>
        <taxon>Euteleostomi</taxon>
        <taxon>Actinopterygii</taxon>
        <taxon>Neopterygii</taxon>
        <taxon>Teleostei</taxon>
        <taxon>Protacanthopterygii</taxon>
        <taxon>Salmoniformes</taxon>
        <taxon>Salmonidae</taxon>
        <taxon>Salmoninae</taxon>
        <taxon>Salmo</taxon>
    </lineage>
</organism>
<dbReference type="PROSITE" id="PS51450">
    <property type="entry name" value="LRR"/>
    <property type="match status" value="4"/>
</dbReference>
<dbReference type="PANTHER" id="PTHR45842:SF12">
    <property type="entry name" value="KEKKON 5, ISOFORM A"/>
    <property type="match status" value="1"/>
</dbReference>
<evidence type="ECO:0000313" key="6">
    <source>
        <dbReference type="RefSeq" id="XP_013999402.2"/>
    </source>
</evidence>
<keyword evidence="3" id="KW-0677">Repeat</keyword>
<evidence type="ECO:0000313" key="5">
    <source>
        <dbReference type="Proteomes" id="UP001652741"/>
    </source>
</evidence>
<dbReference type="SMART" id="SM00364">
    <property type="entry name" value="LRR_BAC"/>
    <property type="match status" value="4"/>
</dbReference>
<dbReference type="STRING" id="8030.ENSSSAP00000075334"/>
<evidence type="ECO:0000256" key="1">
    <source>
        <dbReference type="ARBA" id="ARBA00022614"/>
    </source>
</evidence>
<gene>
    <name evidence="6" type="primary">LOC106571173</name>
</gene>
<sequence>MIVGQAIHLPNSRLQCCNHSDWTIQNRSWYNLQHHFRHIVKPGALVMKSWFLLPLLFLACCCHGTFSCPALCKCYISPRKTEVVCNEVPLTQFPSYGLPSNTTSLTIQFTNISSISEQHLRATPLLQELYLYNNNLSTLPSDLFRGVPHLFSVALSDNTLDQLPANVFSHAPLRDLVLKNNLISGVDADWLPDNSNLTWLDLSGNRLTGVPTALFQKLRHLKNLDLSHNHLEKLLAGALNPLSSLERLNLEGNQLSALDPSAFRNTPNLTHLFLQENQLERLPPTLLQGLHRLDFLFLNSNRLGHISNTLLEQLSSPQTSNHLWVAFSQNPWVCDKKVEDLWRWLQKNQKKAFLADDIRCASPESLKERSVMSLTDSELGL</sequence>
<dbReference type="InterPro" id="IPR003591">
    <property type="entry name" value="Leu-rich_rpt_typical-subtyp"/>
</dbReference>
<evidence type="ECO:0000256" key="2">
    <source>
        <dbReference type="ARBA" id="ARBA00022729"/>
    </source>
</evidence>
<keyword evidence="1" id="KW-0433">Leucine-rich repeat</keyword>
<proteinExistence type="predicted"/>
<dbReference type="GO" id="GO:0016020">
    <property type="term" value="C:membrane"/>
    <property type="evidence" value="ECO:0007669"/>
    <property type="project" value="UniProtKB-SubCell"/>
</dbReference>
<dbReference type="Pfam" id="PF13855">
    <property type="entry name" value="LRR_8"/>
    <property type="match status" value="2"/>
</dbReference>
<dbReference type="KEGG" id="sasa:106571173"/>
<protein>
    <submittedName>
        <fullName evidence="6">Leucine-rich alpha-2-glycoprotein isoform X1</fullName>
    </submittedName>
</protein>
<keyword evidence="4" id="KW-0325">Glycoprotein</keyword>